<dbReference type="PROSITE" id="PS50943">
    <property type="entry name" value="HTH_CROC1"/>
    <property type="match status" value="1"/>
</dbReference>
<comment type="caution">
    <text evidence="4">The sequence shown here is derived from an EMBL/GenBank/DDBJ whole genome shotgun (WGS) entry which is preliminary data.</text>
</comment>
<organism evidence="4 5">
    <name type="scientific">Candidatus Gemmiger avistercoris</name>
    <dbReference type="NCBI Taxonomy" id="2838606"/>
    <lineage>
        <taxon>Bacteria</taxon>
        <taxon>Bacillati</taxon>
        <taxon>Bacillota</taxon>
        <taxon>Clostridia</taxon>
        <taxon>Eubacteriales</taxon>
        <taxon>Gemmiger</taxon>
    </lineage>
</organism>
<proteinExistence type="predicted"/>
<keyword evidence="2" id="KW-1133">Transmembrane helix</keyword>
<feature type="transmembrane region" description="Helical" evidence="2">
    <location>
        <begin position="149"/>
        <end position="168"/>
    </location>
</feature>
<dbReference type="SUPFAM" id="SSF47413">
    <property type="entry name" value="lambda repressor-like DNA-binding domains"/>
    <property type="match status" value="1"/>
</dbReference>
<evidence type="ECO:0000256" key="1">
    <source>
        <dbReference type="SAM" id="MobiDB-lite"/>
    </source>
</evidence>
<dbReference type="GO" id="GO:0003677">
    <property type="term" value="F:DNA binding"/>
    <property type="evidence" value="ECO:0007669"/>
    <property type="project" value="InterPro"/>
</dbReference>
<evidence type="ECO:0000259" key="3">
    <source>
        <dbReference type="PROSITE" id="PS50943"/>
    </source>
</evidence>
<dbReference type="InterPro" id="IPR001387">
    <property type="entry name" value="Cro/C1-type_HTH"/>
</dbReference>
<reference evidence="4" key="2">
    <citation type="submission" date="2021-04" db="EMBL/GenBank/DDBJ databases">
        <authorList>
            <person name="Gilroy R."/>
        </authorList>
    </citation>
    <scope>NUCLEOTIDE SEQUENCE</scope>
    <source>
        <strain evidence="4">CHK188-11489</strain>
    </source>
</reference>
<sequence>MTAAEWGRQLAAARRARGWTQESLAERVGVSRQAVAKWERGAALPGPGNLLALRQCLGDALPEPPEPAEGAVQNTPEETPQAADVPPDPAGAEETGKAAEPPVPEKPAAPDSTGKGRKSRPWLVALAVLCVVFCLLSLVTYVFTAVAGAYLLLVTVAAVAAWAVVCKVRGHSAAPALWGGLKAVGVQLAALAVAAVFAYFFWLAGAGYRVDALVPLTETAVRQYPALVQRIDDSALMQETPCALCIGGPVPGERITKRYLVVARGVTGEPATHIRTRDFRIRLTWQPGAPDEMQYYLVQCSGDRDFNIEVTVTGSPEQQIDLTALPDSQQTQAQWDTDLQELWQTYG</sequence>
<accession>A0A9D2FKF5</accession>
<dbReference type="InterPro" id="IPR010982">
    <property type="entry name" value="Lambda_DNA-bd_dom_sf"/>
</dbReference>
<feature type="domain" description="HTH cro/C1-type" evidence="3">
    <location>
        <begin position="10"/>
        <end position="58"/>
    </location>
</feature>
<evidence type="ECO:0000256" key="2">
    <source>
        <dbReference type="SAM" id="Phobius"/>
    </source>
</evidence>
<reference evidence="4" key="1">
    <citation type="journal article" date="2021" name="PeerJ">
        <title>Extensive microbial diversity within the chicken gut microbiome revealed by metagenomics and culture.</title>
        <authorList>
            <person name="Gilroy R."/>
            <person name="Ravi A."/>
            <person name="Getino M."/>
            <person name="Pursley I."/>
            <person name="Horton D.L."/>
            <person name="Alikhan N.F."/>
            <person name="Baker D."/>
            <person name="Gharbi K."/>
            <person name="Hall N."/>
            <person name="Watson M."/>
            <person name="Adriaenssens E.M."/>
            <person name="Foster-Nyarko E."/>
            <person name="Jarju S."/>
            <person name="Secka A."/>
            <person name="Antonio M."/>
            <person name="Oren A."/>
            <person name="Chaudhuri R.R."/>
            <person name="La Ragione R."/>
            <person name="Hildebrand F."/>
            <person name="Pallen M.J."/>
        </authorList>
    </citation>
    <scope>NUCLEOTIDE SEQUENCE</scope>
    <source>
        <strain evidence="4">CHK188-11489</strain>
    </source>
</reference>
<dbReference type="CDD" id="cd00093">
    <property type="entry name" value="HTH_XRE"/>
    <property type="match status" value="1"/>
</dbReference>
<keyword evidence="2" id="KW-0472">Membrane</keyword>
<gene>
    <name evidence="4" type="ORF">H9724_05240</name>
</gene>
<evidence type="ECO:0000313" key="4">
    <source>
        <dbReference type="EMBL" id="HIZ62156.1"/>
    </source>
</evidence>
<feature type="region of interest" description="Disordered" evidence="1">
    <location>
        <begin position="59"/>
        <end position="117"/>
    </location>
</feature>
<keyword evidence="2" id="KW-0812">Transmembrane</keyword>
<dbReference type="Gene3D" id="1.10.260.40">
    <property type="entry name" value="lambda repressor-like DNA-binding domains"/>
    <property type="match status" value="1"/>
</dbReference>
<feature type="transmembrane region" description="Helical" evidence="2">
    <location>
        <begin position="122"/>
        <end position="143"/>
    </location>
</feature>
<dbReference type="SMART" id="SM00530">
    <property type="entry name" value="HTH_XRE"/>
    <property type="match status" value="1"/>
</dbReference>
<dbReference type="EMBL" id="DXBF01000048">
    <property type="protein sequence ID" value="HIZ62156.1"/>
    <property type="molecule type" value="Genomic_DNA"/>
</dbReference>
<feature type="transmembrane region" description="Helical" evidence="2">
    <location>
        <begin position="180"/>
        <end position="202"/>
    </location>
</feature>
<evidence type="ECO:0000313" key="5">
    <source>
        <dbReference type="Proteomes" id="UP000824105"/>
    </source>
</evidence>
<name>A0A9D2FKF5_9FIRM</name>
<dbReference type="Proteomes" id="UP000824105">
    <property type="component" value="Unassembled WGS sequence"/>
</dbReference>
<dbReference type="Pfam" id="PF01381">
    <property type="entry name" value="HTH_3"/>
    <property type="match status" value="1"/>
</dbReference>
<feature type="region of interest" description="Disordered" evidence="1">
    <location>
        <begin position="1"/>
        <end position="22"/>
    </location>
</feature>
<protein>
    <submittedName>
        <fullName evidence="4">Helix-turn-helix domain-containing protein</fullName>
    </submittedName>
</protein>
<dbReference type="AlphaFoldDB" id="A0A9D2FKF5"/>